<dbReference type="VEuPathDB" id="VectorBase:GPAI014715"/>
<name>A0A1A9ZHD0_GLOPL</name>
<dbReference type="AlphaFoldDB" id="A0A1A9ZHD0"/>
<accession>A0A1A9ZHD0</accession>
<dbReference type="EnsemblMetazoa" id="GPAI014715-RA">
    <property type="protein sequence ID" value="GPAI014715-PA"/>
    <property type="gene ID" value="GPAI014715"/>
</dbReference>
<organism evidence="1 2">
    <name type="scientific">Glossina pallidipes</name>
    <name type="common">Tsetse fly</name>
    <dbReference type="NCBI Taxonomy" id="7398"/>
    <lineage>
        <taxon>Eukaryota</taxon>
        <taxon>Metazoa</taxon>
        <taxon>Ecdysozoa</taxon>
        <taxon>Arthropoda</taxon>
        <taxon>Hexapoda</taxon>
        <taxon>Insecta</taxon>
        <taxon>Pterygota</taxon>
        <taxon>Neoptera</taxon>
        <taxon>Endopterygota</taxon>
        <taxon>Diptera</taxon>
        <taxon>Brachycera</taxon>
        <taxon>Muscomorpha</taxon>
        <taxon>Hippoboscoidea</taxon>
        <taxon>Glossinidae</taxon>
        <taxon>Glossina</taxon>
    </lineage>
</organism>
<reference evidence="1" key="2">
    <citation type="submission" date="2020-05" db="UniProtKB">
        <authorList>
            <consortium name="EnsemblMetazoa"/>
        </authorList>
    </citation>
    <scope>IDENTIFICATION</scope>
    <source>
        <strain evidence="1">IAEA</strain>
    </source>
</reference>
<keyword evidence="2" id="KW-1185">Reference proteome</keyword>
<evidence type="ECO:0000313" key="1">
    <source>
        <dbReference type="EnsemblMetazoa" id="GPAI014715-PA"/>
    </source>
</evidence>
<evidence type="ECO:0000313" key="2">
    <source>
        <dbReference type="Proteomes" id="UP000092445"/>
    </source>
</evidence>
<dbReference type="Proteomes" id="UP000092445">
    <property type="component" value="Unassembled WGS sequence"/>
</dbReference>
<sequence>MSSIKDCVKFKRLSAIVERRMKCDSNSEIRNLCRMLNMQSKSFSSFKYKFLYFNARDQFSIM</sequence>
<reference evidence="2" key="1">
    <citation type="submission" date="2014-03" db="EMBL/GenBank/DDBJ databases">
        <authorList>
            <person name="Aksoy S."/>
            <person name="Warren W."/>
            <person name="Wilson R.K."/>
        </authorList>
    </citation>
    <scope>NUCLEOTIDE SEQUENCE [LARGE SCALE GENOMIC DNA]</scope>
    <source>
        <strain evidence="2">IAEA</strain>
    </source>
</reference>
<protein>
    <submittedName>
        <fullName evidence="1">Uncharacterized protein</fullName>
    </submittedName>
</protein>
<proteinExistence type="predicted"/>